<feature type="compositionally biased region" description="Basic and acidic residues" evidence="1">
    <location>
        <begin position="121"/>
        <end position="138"/>
    </location>
</feature>
<sequence length="167" mass="18545">MVSSRTWRSPNGDGGNRQNTTDEELQGAYLRLARAAAMITTEARGGGAAREQRPRGTIAWLRLALFALPAHELARQCDRARALEREHSASTDSQPIIIVIPVDDPLARLFLPCCPCRSEDQQEGAVHDEKAESARDVSEEVEEERPIDLLTPVGGNESYLLFTLRYM</sequence>
<feature type="region of interest" description="Disordered" evidence="1">
    <location>
        <begin position="121"/>
        <end position="145"/>
    </location>
</feature>
<dbReference type="EnsemblMetazoa" id="PPA34587.1">
    <property type="protein sequence ID" value="PPA34587.1"/>
    <property type="gene ID" value="WBGene00272956"/>
</dbReference>
<accession>A0A2A6C8J5</accession>
<gene>
    <name evidence="2" type="primary">WBGene00272956</name>
</gene>
<name>A0A2A6C8J5_PRIPA</name>
<evidence type="ECO:0000313" key="2">
    <source>
        <dbReference type="EnsemblMetazoa" id="PPA34587.1"/>
    </source>
</evidence>
<evidence type="ECO:0000256" key="1">
    <source>
        <dbReference type="SAM" id="MobiDB-lite"/>
    </source>
</evidence>
<dbReference type="Proteomes" id="UP000005239">
    <property type="component" value="Unassembled WGS sequence"/>
</dbReference>
<proteinExistence type="predicted"/>
<keyword evidence="3" id="KW-1185">Reference proteome</keyword>
<accession>A0A8R1UMR3</accession>
<dbReference type="AlphaFoldDB" id="A0A2A6C8J5"/>
<reference evidence="3" key="1">
    <citation type="journal article" date="2008" name="Nat. Genet.">
        <title>The Pristionchus pacificus genome provides a unique perspective on nematode lifestyle and parasitism.</title>
        <authorList>
            <person name="Dieterich C."/>
            <person name="Clifton S.W."/>
            <person name="Schuster L.N."/>
            <person name="Chinwalla A."/>
            <person name="Delehaunty K."/>
            <person name="Dinkelacker I."/>
            <person name="Fulton L."/>
            <person name="Fulton R."/>
            <person name="Godfrey J."/>
            <person name="Minx P."/>
            <person name="Mitreva M."/>
            <person name="Roeseler W."/>
            <person name="Tian H."/>
            <person name="Witte H."/>
            <person name="Yang S.P."/>
            <person name="Wilson R.K."/>
            <person name="Sommer R.J."/>
        </authorList>
    </citation>
    <scope>NUCLEOTIDE SEQUENCE [LARGE SCALE GENOMIC DNA]</scope>
    <source>
        <strain evidence="3">PS312</strain>
    </source>
</reference>
<reference evidence="2" key="2">
    <citation type="submission" date="2022-06" db="UniProtKB">
        <authorList>
            <consortium name="EnsemblMetazoa"/>
        </authorList>
    </citation>
    <scope>IDENTIFICATION</scope>
    <source>
        <strain evidence="2">PS312</strain>
    </source>
</reference>
<evidence type="ECO:0000313" key="3">
    <source>
        <dbReference type="Proteomes" id="UP000005239"/>
    </source>
</evidence>
<organism evidence="2 3">
    <name type="scientific">Pristionchus pacificus</name>
    <name type="common">Parasitic nematode worm</name>
    <dbReference type="NCBI Taxonomy" id="54126"/>
    <lineage>
        <taxon>Eukaryota</taxon>
        <taxon>Metazoa</taxon>
        <taxon>Ecdysozoa</taxon>
        <taxon>Nematoda</taxon>
        <taxon>Chromadorea</taxon>
        <taxon>Rhabditida</taxon>
        <taxon>Rhabditina</taxon>
        <taxon>Diplogasteromorpha</taxon>
        <taxon>Diplogasteroidea</taxon>
        <taxon>Neodiplogasteridae</taxon>
        <taxon>Pristionchus</taxon>
    </lineage>
</organism>
<feature type="region of interest" description="Disordered" evidence="1">
    <location>
        <begin position="1"/>
        <end position="22"/>
    </location>
</feature>
<protein>
    <submittedName>
        <fullName evidence="2">Uncharacterized protein</fullName>
    </submittedName>
</protein>